<accession>A0A9P1N2B4</accession>
<dbReference type="GO" id="GO:0005635">
    <property type="term" value="C:nuclear envelope"/>
    <property type="evidence" value="ECO:0007669"/>
    <property type="project" value="TreeGrafter"/>
</dbReference>
<feature type="domain" description="Major facilitator superfamily (MFS) profile" evidence="6">
    <location>
        <begin position="18"/>
        <end position="394"/>
    </location>
</feature>
<dbReference type="PRINTS" id="PR01035">
    <property type="entry name" value="TCRTETA"/>
</dbReference>
<reference evidence="7" key="1">
    <citation type="submission" date="2022-11" db="EMBL/GenBank/DDBJ databases">
        <authorList>
            <person name="Kikuchi T."/>
        </authorList>
    </citation>
    <scope>NUCLEOTIDE SEQUENCE</scope>
    <source>
        <strain evidence="7">PS1010</strain>
    </source>
</reference>
<dbReference type="SUPFAM" id="SSF103473">
    <property type="entry name" value="MFS general substrate transporter"/>
    <property type="match status" value="1"/>
</dbReference>
<gene>
    <name evidence="7" type="ORF">CAMP_LOCUS11477</name>
</gene>
<dbReference type="PANTHER" id="PTHR24002:SF3">
    <property type="entry name" value="SOLUTE CARRIER FAMILY 22 MEMBER 18"/>
    <property type="match status" value="1"/>
</dbReference>
<evidence type="ECO:0000313" key="7">
    <source>
        <dbReference type="EMBL" id="CAI5448840.1"/>
    </source>
</evidence>
<evidence type="ECO:0000256" key="1">
    <source>
        <dbReference type="ARBA" id="ARBA00004141"/>
    </source>
</evidence>
<comment type="subcellular location">
    <subcellularLocation>
        <location evidence="1">Membrane</location>
        <topology evidence="1">Multi-pass membrane protein</topology>
    </subcellularLocation>
</comment>
<evidence type="ECO:0000259" key="6">
    <source>
        <dbReference type="PROSITE" id="PS50850"/>
    </source>
</evidence>
<evidence type="ECO:0000256" key="4">
    <source>
        <dbReference type="ARBA" id="ARBA00023136"/>
    </source>
</evidence>
<dbReference type="AlphaFoldDB" id="A0A9P1N2B4"/>
<evidence type="ECO:0000256" key="5">
    <source>
        <dbReference type="SAM" id="Phobius"/>
    </source>
</evidence>
<dbReference type="GO" id="GO:0016020">
    <property type="term" value="C:membrane"/>
    <property type="evidence" value="ECO:0007669"/>
    <property type="project" value="UniProtKB-SubCell"/>
</dbReference>
<feature type="transmembrane region" description="Helical" evidence="5">
    <location>
        <begin position="109"/>
        <end position="129"/>
    </location>
</feature>
<keyword evidence="8" id="KW-1185">Reference proteome</keyword>
<feature type="transmembrane region" description="Helical" evidence="5">
    <location>
        <begin position="257"/>
        <end position="277"/>
    </location>
</feature>
<comment type="caution">
    <text evidence="7">The sequence shown here is derived from an EMBL/GenBank/DDBJ whole genome shotgun (WGS) entry which is preliminary data.</text>
</comment>
<proteinExistence type="predicted"/>
<evidence type="ECO:0000313" key="8">
    <source>
        <dbReference type="Proteomes" id="UP001152747"/>
    </source>
</evidence>
<feature type="transmembrane region" description="Helical" evidence="5">
    <location>
        <begin position="83"/>
        <end position="103"/>
    </location>
</feature>
<name>A0A9P1N2B4_9PELO</name>
<evidence type="ECO:0000256" key="2">
    <source>
        <dbReference type="ARBA" id="ARBA00022692"/>
    </source>
</evidence>
<keyword evidence="3 5" id="KW-1133">Transmembrane helix</keyword>
<keyword evidence="4 5" id="KW-0472">Membrane</keyword>
<protein>
    <recommendedName>
        <fullName evidence="6">Major facilitator superfamily (MFS) profile domain-containing protein</fullName>
    </recommendedName>
</protein>
<feature type="transmembrane region" description="Helical" evidence="5">
    <location>
        <begin position="310"/>
        <end position="331"/>
    </location>
</feature>
<dbReference type="Gene3D" id="1.20.1250.20">
    <property type="entry name" value="MFS general substrate transporter like domains"/>
    <property type="match status" value="1"/>
</dbReference>
<dbReference type="InterPro" id="IPR011701">
    <property type="entry name" value="MFS"/>
</dbReference>
<keyword evidence="2 5" id="KW-0812">Transmembrane</keyword>
<dbReference type="PANTHER" id="PTHR24002">
    <property type="entry name" value="SOLUTE CARRIER FAMILY 22 MEMBER 18"/>
    <property type="match status" value="1"/>
</dbReference>
<dbReference type="InterPro" id="IPR020846">
    <property type="entry name" value="MFS_dom"/>
</dbReference>
<dbReference type="Proteomes" id="UP001152747">
    <property type="component" value="Unassembled WGS sequence"/>
</dbReference>
<feature type="transmembrane region" description="Helical" evidence="5">
    <location>
        <begin position="374"/>
        <end position="392"/>
    </location>
</feature>
<dbReference type="OrthoDB" id="440553at2759"/>
<evidence type="ECO:0000256" key="3">
    <source>
        <dbReference type="ARBA" id="ARBA00022989"/>
    </source>
</evidence>
<feature type="transmembrane region" description="Helical" evidence="5">
    <location>
        <begin position="52"/>
        <end position="76"/>
    </location>
</feature>
<dbReference type="InterPro" id="IPR036259">
    <property type="entry name" value="MFS_trans_sf"/>
</dbReference>
<dbReference type="EMBL" id="CANHGI010000004">
    <property type="protein sequence ID" value="CAI5448840.1"/>
    <property type="molecule type" value="Genomic_DNA"/>
</dbReference>
<feature type="transmembrane region" description="Helical" evidence="5">
    <location>
        <begin position="141"/>
        <end position="161"/>
    </location>
</feature>
<dbReference type="PROSITE" id="PS50850">
    <property type="entry name" value="MFS"/>
    <property type="match status" value="1"/>
</dbReference>
<sequence>MIDEKEVLIVGSFKFPKTLSITYILIILYNITFQLQYTAIPYLIKHIGLSETQFGCIQTVSGVLQMIGGLLCGYVIQKFGIRFALFISYGSMCISGIGLFFAFDYQSMLFLQIPSLFMQGVLTHQILLASLTNAGKERTSAFAKMGSTLGIGYFLIPVFSISSTELFGVKAPFLVSSVFSVFLCFLVYRFVEYKKESVENPTHATIKNICYTMKLPGVFSILVKKNGPIVPFQLVMSVLSLYMIQNMHATSTNDQMIQGFIGSYIIISNYFGVIYLAKKFDEQQLLIIGSLSFLIGYILLTFIFHDFWMILLIMPFLSLGMSVVATCSDSLLTTLVDETEQGIVLGTASALNSLFRTFAPLMATNILKSYGFKYIAMIGIIGSAFSIILKLLSPIDESLIIKHKKIDDLDEKKPMAKL</sequence>
<dbReference type="Pfam" id="PF07690">
    <property type="entry name" value="MFS_1"/>
    <property type="match status" value="2"/>
</dbReference>
<feature type="transmembrane region" description="Helical" evidence="5">
    <location>
        <begin position="173"/>
        <end position="191"/>
    </location>
</feature>
<feature type="transmembrane region" description="Helical" evidence="5">
    <location>
        <begin position="284"/>
        <end position="304"/>
    </location>
</feature>
<organism evidence="7 8">
    <name type="scientific">Caenorhabditis angaria</name>
    <dbReference type="NCBI Taxonomy" id="860376"/>
    <lineage>
        <taxon>Eukaryota</taxon>
        <taxon>Metazoa</taxon>
        <taxon>Ecdysozoa</taxon>
        <taxon>Nematoda</taxon>
        <taxon>Chromadorea</taxon>
        <taxon>Rhabditida</taxon>
        <taxon>Rhabditina</taxon>
        <taxon>Rhabditomorpha</taxon>
        <taxon>Rhabditoidea</taxon>
        <taxon>Rhabditidae</taxon>
        <taxon>Peloderinae</taxon>
        <taxon>Caenorhabditis</taxon>
    </lineage>
</organism>
<dbReference type="GO" id="GO:0022857">
    <property type="term" value="F:transmembrane transporter activity"/>
    <property type="evidence" value="ECO:0007669"/>
    <property type="project" value="InterPro"/>
</dbReference>
<dbReference type="InterPro" id="IPR001958">
    <property type="entry name" value="Tet-R_TetA/multi-R_MdtG-like"/>
</dbReference>